<evidence type="ECO:0000313" key="2">
    <source>
        <dbReference type="EMBL" id="MBC9713205.1"/>
    </source>
</evidence>
<dbReference type="InterPro" id="IPR009783">
    <property type="entry name" value="DUF1348"/>
</dbReference>
<evidence type="ECO:0000256" key="1">
    <source>
        <dbReference type="SAM" id="MobiDB-lite"/>
    </source>
</evidence>
<feature type="region of interest" description="Disordered" evidence="1">
    <location>
        <begin position="148"/>
        <end position="170"/>
    </location>
</feature>
<dbReference type="Proteomes" id="UP000642284">
    <property type="component" value="Unassembled WGS sequence"/>
</dbReference>
<dbReference type="Gene3D" id="3.10.450.50">
    <property type="match status" value="1"/>
</dbReference>
<feature type="region of interest" description="Disordered" evidence="1">
    <location>
        <begin position="1"/>
        <end position="43"/>
    </location>
</feature>
<dbReference type="RefSeq" id="WP_187813643.1">
    <property type="nucleotide sequence ID" value="NZ_JACTVJ010000005.1"/>
</dbReference>
<dbReference type="InterPro" id="IPR032710">
    <property type="entry name" value="NTF2-like_dom_sf"/>
</dbReference>
<evidence type="ECO:0000313" key="3">
    <source>
        <dbReference type="Proteomes" id="UP000642284"/>
    </source>
</evidence>
<dbReference type="EMBL" id="JACTVJ010000005">
    <property type="protein sequence ID" value="MBC9713205.1"/>
    <property type="molecule type" value="Genomic_DNA"/>
</dbReference>
<protein>
    <submittedName>
        <fullName evidence="2">Nuclear transport factor 2 family protein</fullName>
    </submittedName>
</protein>
<feature type="compositionally biased region" description="Basic and acidic residues" evidence="1">
    <location>
        <begin position="1"/>
        <end position="15"/>
    </location>
</feature>
<sequence>MNSSQHTRDRHDTHTRQTAQPRPPVPPFTEADARAKVQAAEDAWNTRDPDRVALAYTPDSVWRNRDSFVTDRDEIRAFLAAKWARELDYALRKELWSYGDDRIAVRFQYEWRDAAGRHWRSYGNELWEFDADGLMRRREASINDVPIQAHERRIHGPRTPGEHGAGLPLE</sequence>
<keyword evidence="3" id="KW-1185">Reference proteome</keyword>
<dbReference type="Pfam" id="PF07080">
    <property type="entry name" value="DUF1348"/>
    <property type="match status" value="1"/>
</dbReference>
<organism evidence="2 3">
    <name type="scientific">Streptomyces polyasparticus</name>
    <dbReference type="NCBI Taxonomy" id="2767826"/>
    <lineage>
        <taxon>Bacteria</taxon>
        <taxon>Bacillati</taxon>
        <taxon>Actinomycetota</taxon>
        <taxon>Actinomycetes</taxon>
        <taxon>Kitasatosporales</taxon>
        <taxon>Streptomycetaceae</taxon>
        <taxon>Streptomyces</taxon>
    </lineage>
</organism>
<name>A0ABR7SCJ7_9ACTN</name>
<comment type="caution">
    <text evidence="2">The sequence shown here is derived from an EMBL/GenBank/DDBJ whole genome shotgun (WGS) entry which is preliminary data.</text>
</comment>
<dbReference type="PANTHER" id="PTHR31757">
    <property type="entry name" value="SLL0781 PROTEIN"/>
    <property type="match status" value="1"/>
</dbReference>
<proteinExistence type="predicted"/>
<accession>A0ABR7SCJ7</accession>
<dbReference type="PANTHER" id="PTHR31757:SF0">
    <property type="entry name" value="SLL0781 PROTEIN"/>
    <property type="match status" value="1"/>
</dbReference>
<reference evidence="2 3" key="1">
    <citation type="submission" date="2020-08" db="EMBL/GenBank/DDBJ databases">
        <title>Genemic of Streptomyces polyaspartic.</title>
        <authorList>
            <person name="Liu W."/>
        </authorList>
    </citation>
    <scope>NUCLEOTIDE SEQUENCE [LARGE SCALE GENOMIC DNA]</scope>
    <source>
        <strain evidence="2 3">TRM66268-LWL</strain>
    </source>
</reference>
<gene>
    <name evidence="2" type="ORF">H9Y04_11550</name>
</gene>
<dbReference type="SUPFAM" id="SSF54427">
    <property type="entry name" value="NTF2-like"/>
    <property type="match status" value="1"/>
</dbReference>